<protein>
    <submittedName>
        <fullName evidence="1">Uncharacterized protein</fullName>
    </submittedName>
</protein>
<organism evidence="1 2">
    <name type="scientific">Pseudomonas frederiksbergensis</name>
    <dbReference type="NCBI Taxonomy" id="104087"/>
    <lineage>
        <taxon>Bacteria</taxon>
        <taxon>Pseudomonadati</taxon>
        <taxon>Pseudomonadota</taxon>
        <taxon>Gammaproteobacteria</taxon>
        <taxon>Pseudomonadales</taxon>
        <taxon>Pseudomonadaceae</taxon>
        <taxon>Pseudomonas</taxon>
    </lineage>
</organism>
<dbReference type="EMBL" id="JQGJ01000003">
    <property type="protein sequence ID" value="KHK65491.1"/>
    <property type="molecule type" value="Genomic_DNA"/>
</dbReference>
<evidence type="ECO:0000313" key="2">
    <source>
        <dbReference type="Proteomes" id="UP000030949"/>
    </source>
</evidence>
<reference evidence="2" key="1">
    <citation type="submission" date="2015-03" db="EMBL/GenBank/DDBJ databases">
        <title>Pseudomonas frederiksbergensis hydrocarbon degrader.</title>
        <authorList>
            <person name="Brown L.M."/>
            <person name="Ruiz O.N."/>
            <person name="Mueller S."/>
            <person name="Gunasekera T.S."/>
        </authorList>
    </citation>
    <scope>NUCLEOTIDE SEQUENCE [LARGE SCALE GENOMIC DNA]</scope>
    <source>
        <strain evidence="2">SI8</strain>
    </source>
</reference>
<comment type="caution">
    <text evidence="1">The sequence shown here is derived from an EMBL/GenBank/DDBJ whole genome shotgun (WGS) entry which is preliminary data.</text>
</comment>
<gene>
    <name evidence="1" type="ORF">JZ00_06320</name>
</gene>
<dbReference type="AlphaFoldDB" id="A0A0B1Z8G5"/>
<name>A0A0B1Z8G5_9PSED</name>
<sequence length="81" mass="8833">MDATSPQLRQVCAGAQERMAFEEHVIDHQQGGIGQVETAQGRVFGQLGVGMQHLQVVGVALDLERVKRQLRLAGPMRNVLA</sequence>
<dbReference type="Proteomes" id="UP000030949">
    <property type="component" value="Unassembled WGS sequence"/>
</dbReference>
<accession>A0A0B1Z8G5</accession>
<proteinExistence type="predicted"/>
<evidence type="ECO:0000313" key="1">
    <source>
        <dbReference type="EMBL" id="KHK65491.1"/>
    </source>
</evidence>